<protein>
    <recommendedName>
        <fullName evidence="4">Secreted protein</fullName>
    </recommendedName>
</protein>
<accession>A0A371CCV8</accession>
<evidence type="ECO:0000256" key="1">
    <source>
        <dbReference type="SAM" id="SignalP"/>
    </source>
</evidence>
<evidence type="ECO:0000313" key="2">
    <source>
        <dbReference type="EMBL" id="RDW28103.1"/>
    </source>
</evidence>
<dbReference type="AlphaFoldDB" id="A0A371CCV8"/>
<organism evidence="2 3">
    <name type="scientific">Yarrowia lipolytica</name>
    <name type="common">Candida lipolytica</name>
    <dbReference type="NCBI Taxonomy" id="4952"/>
    <lineage>
        <taxon>Eukaryota</taxon>
        <taxon>Fungi</taxon>
        <taxon>Dikarya</taxon>
        <taxon>Ascomycota</taxon>
        <taxon>Saccharomycotina</taxon>
        <taxon>Dipodascomycetes</taxon>
        <taxon>Dipodascales</taxon>
        <taxon>Dipodascales incertae sedis</taxon>
        <taxon>Yarrowia</taxon>
    </lineage>
</organism>
<feature type="chain" id="PRO_5030068678" description="Secreted protein" evidence="1">
    <location>
        <begin position="26"/>
        <end position="126"/>
    </location>
</feature>
<reference evidence="2 3" key="1">
    <citation type="submission" date="2018-07" db="EMBL/GenBank/DDBJ databases">
        <title>Draft Genome Assemblies for Five Robust Yarrowia lipolytica Strains Exhibiting High Lipid Production and Pentose Sugar Utilization and Sugar Alcohol Secretion from Undetoxified Lignocellulosic Biomass Hydrolysates.</title>
        <authorList>
            <consortium name="DOE Joint Genome Institute"/>
            <person name="Walker C."/>
            <person name="Ryu S."/>
            <person name="Na H."/>
            <person name="Zane M."/>
            <person name="LaButti K."/>
            <person name="Lipzen A."/>
            <person name="Haridas S."/>
            <person name="Barry K."/>
            <person name="Grigoriev I.V."/>
            <person name="Quarterman J."/>
            <person name="Slininger P."/>
            <person name="Dien B."/>
            <person name="Trinh C.T."/>
        </authorList>
    </citation>
    <scope>NUCLEOTIDE SEQUENCE [LARGE SCALE GENOMIC DNA]</scope>
    <source>
        <strain evidence="2 3">YB392</strain>
    </source>
</reference>
<dbReference type="Proteomes" id="UP000256601">
    <property type="component" value="Unassembled WGS sequence"/>
</dbReference>
<name>A0A371CCV8_YARLL</name>
<evidence type="ECO:0000313" key="3">
    <source>
        <dbReference type="Proteomes" id="UP000256601"/>
    </source>
</evidence>
<gene>
    <name evidence="2" type="ORF">B0I71DRAFT_7655</name>
</gene>
<feature type="signal peptide" evidence="1">
    <location>
        <begin position="1"/>
        <end position="25"/>
    </location>
</feature>
<sequence length="126" mass="13882">MPRQPQDTSTLLSHALTLLLTCSDSLYLGGGATWFDFEPRVFGWTPTLLTCSQMHGGRTSCCRSTWYQSQFRVVFGFGRVSCTPEPYGCSCGMILYDCSSIYGCSYAHSAILRESYSVGARLCVDG</sequence>
<proteinExistence type="predicted"/>
<keyword evidence="1" id="KW-0732">Signal</keyword>
<dbReference type="EMBL" id="KZ858956">
    <property type="protein sequence ID" value="RDW28103.1"/>
    <property type="molecule type" value="Genomic_DNA"/>
</dbReference>
<evidence type="ECO:0008006" key="4">
    <source>
        <dbReference type="Google" id="ProtNLM"/>
    </source>
</evidence>